<dbReference type="SUPFAM" id="SSF57850">
    <property type="entry name" value="RING/U-box"/>
    <property type="match status" value="2"/>
</dbReference>
<evidence type="ECO:0000256" key="4">
    <source>
        <dbReference type="ARBA" id="ARBA00022723"/>
    </source>
</evidence>
<keyword evidence="3" id="KW-0808">Transferase</keyword>
<evidence type="ECO:0000256" key="6">
    <source>
        <dbReference type="ARBA" id="ARBA00022771"/>
    </source>
</evidence>
<comment type="catalytic activity">
    <reaction evidence="1">
        <text>[E2 ubiquitin-conjugating enzyme]-S-ubiquitinyl-L-cysteine + [acceptor protein]-L-lysine = [E2 ubiquitin-conjugating enzyme]-L-cysteine + [acceptor protein]-N(6)-ubiquitinyl-L-lysine.</text>
        <dbReference type="EC" id="2.3.2.31"/>
    </reaction>
</comment>
<keyword evidence="4" id="KW-0479">Metal-binding</keyword>
<dbReference type="InterPro" id="IPR044066">
    <property type="entry name" value="TRIAD_supradom"/>
</dbReference>
<dbReference type="GO" id="GO:0061630">
    <property type="term" value="F:ubiquitin protein ligase activity"/>
    <property type="evidence" value="ECO:0007669"/>
    <property type="project" value="UniProtKB-EC"/>
</dbReference>
<feature type="transmembrane region" description="Helical" evidence="9">
    <location>
        <begin position="266"/>
        <end position="287"/>
    </location>
</feature>
<evidence type="ECO:0000256" key="5">
    <source>
        <dbReference type="ARBA" id="ARBA00022737"/>
    </source>
</evidence>
<evidence type="ECO:0000259" key="10">
    <source>
        <dbReference type="PROSITE" id="PS51873"/>
    </source>
</evidence>
<feature type="transmembrane region" description="Helical" evidence="9">
    <location>
        <begin position="335"/>
        <end position="354"/>
    </location>
</feature>
<dbReference type="KEGG" id="tet:TTHERM_00614700"/>
<dbReference type="SMART" id="SM00647">
    <property type="entry name" value="IBR"/>
    <property type="match status" value="1"/>
</dbReference>
<feature type="domain" description="RING-type" evidence="10">
    <location>
        <begin position="21"/>
        <end position="228"/>
    </location>
</feature>
<evidence type="ECO:0000313" key="11">
    <source>
        <dbReference type="EMBL" id="EAS04394.2"/>
    </source>
</evidence>
<evidence type="ECO:0000256" key="8">
    <source>
        <dbReference type="ARBA" id="ARBA00022833"/>
    </source>
</evidence>
<dbReference type="InterPro" id="IPR031127">
    <property type="entry name" value="E3_UB_ligase_RBR"/>
</dbReference>
<evidence type="ECO:0000256" key="1">
    <source>
        <dbReference type="ARBA" id="ARBA00001798"/>
    </source>
</evidence>
<dbReference type="RefSeq" id="XP_001024639.2">
    <property type="nucleotide sequence ID" value="XM_001024639.2"/>
</dbReference>
<feature type="transmembrane region" description="Helical" evidence="9">
    <location>
        <begin position="308"/>
        <end position="329"/>
    </location>
</feature>
<evidence type="ECO:0000256" key="2">
    <source>
        <dbReference type="ARBA" id="ARBA00012251"/>
    </source>
</evidence>
<keyword evidence="5" id="KW-0677">Repeat</keyword>
<dbReference type="Proteomes" id="UP000009168">
    <property type="component" value="Unassembled WGS sequence"/>
</dbReference>
<proteinExistence type="predicted"/>
<keyword evidence="6" id="KW-0863">Zinc-finger</keyword>
<dbReference type="OrthoDB" id="293424at2759"/>
<keyword evidence="9" id="KW-1133">Transmembrane helix</keyword>
<keyword evidence="8" id="KW-0862">Zinc</keyword>
<evidence type="ECO:0000256" key="7">
    <source>
        <dbReference type="ARBA" id="ARBA00022786"/>
    </source>
</evidence>
<reference evidence="12" key="1">
    <citation type="journal article" date="2006" name="PLoS Biol.">
        <title>Macronuclear genome sequence of the ciliate Tetrahymena thermophila, a model eukaryote.</title>
        <authorList>
            <person name="Eisen J.A."/>
            <person name="Coyne R.S."/>
            <person name="Wu M."/>
            <person name="Wu D."/>
            <person name="Thiagarajan M."/>
            <person name="Wortman J.R."/>
            <person name="Badger J.H."/>
            <person name="Ren Q."/>
            <person name="Amedeo P."/>
            <person name="Jones K.M."/>
            <person name="Tallon L.J."/>
            <person name="Delcher A.L."/>
            <person name="Salzberg S.L."/>
            <person name="Silva J.C."/>
            <person name="Haas B.J."/>
            <person name="Majoros W.H."/>
            <person name="Farzad M."/>
            <person name="Carlton J.M."/>
            <person name="Smith R.K. Jr."/>
            <person name="Garg J."/>
            <person name="Pearlman R.E."/>
            <person name="Karrer K.M."/>
            <person name="Sun L."/>
            <person name="Manning G."/>
            <person name="Elde N.C."/>
            <person name="Turkewitz A.P."/>
            <person name="Asai D.J."/>
            <person name="Wilkes D.E."/>
            <person name="Wang Y."/>
            <person name="Cai H."/>
            <person name="Collins K."/>
            <person name="Stewart B.A."/>
            <person name="Lee S.R."/>
            <person name="Wilamowska K."/>
            <person name="Weinberg Z."/>
            <person name="Ruzzo W.L."/>
            <person name="Wloga D."/>
            <person name="Gaertig J."/>
            <person name="Frankel J."/>
            <person name="Tsao C.-C."/>
            <person name="Gorovsky M.A."/>
            <person name="Keeling P.J."/>
            <person name="Waller R.F."/>
            <person name="Patron N.J."/>
            <person name="Cherry J.M."/>
            <person name="Stover N.A."/>
            <person name="Krieger C.J."/>
            <person name="del Toro C."/>
            <person name="Ryder H.F."/>
            <person name="Williamson S.C."/>
            <person name="Barbeau R.A."/>
            <person name="Hamilton E.P."/>
            <person name="Orias E."/>
        </authorList>
    </citation>
    <scope>NUCLEOTIDE SEQUENCE [LARGE SCALE GENOMIC DNA]</scope>
    <source>
        <strain evidence="12">SB210</strain>
    </source>
</reference>
<dbReference type="PANTHER" id="PTHR11685">
    <property type="entry name" value="RBR FAMILY RING FINGER AND IBR DOMAIN-CONTAINING"/>
    <property type="match status" value="1"/>
</dbReference>
<dbReference type="Pfam" id="PF22191">
    <property type="entry name" value="IBR_1"/>
    <property type="match status" value="1"/>
</dbReference>
<dbReference type="InParanoid" id="I7LXD0"/>
<dbReference type="InterPro" id="IPR002867">
    <property type="entry name" value="IBR_dom"/>
</dbReference>
<evidence type="ECO:0000313" key="12">
    <source>
        <dbReference type="Proteomes" id="UP000009168"/>
    </source>
</evidence>
<dbReference type="GO" id="GO:0016567">
    <property type="term" value="P:protein ubiquitination"/>
    <property type="evidence" value="ECO:0007669"/>
    <property type="project" value="InterPro"/>
</dbReference>
<dbReference type="GeneID" id="7837765"/>
<protein>
    <recommendedName>
        <fullName evidence="2">RBR-type E3 ubiquitin transferase</fullName>
        <ecNumber evidence="2">2.3.2.31</ecNumber>
    </recommendedName>
</protein>
<dbReference type="EMBL" id="GG662448">
    <property type="protein sequence ID" value="EAS04394.2"/>
    <property type="molecule type" value="Genomic_DNA"/>
</dbReference>
<organism evidence="11 12">
    <name type="scientific">Tetrahymena thermophila (strain SB210)</name>
    <dbReference type="NCBI Taxonomy" id="312017"/>
    <lineage>
        <taxon>Eukaryota</taxon>
        <taxon>Sar</taxon>
        <taxon>Alveolata</taxon>
        <taxon>Ciliophora</taxon>
        <taxon>Intramacronucleata</taxon>
        <taxon>Oligohymenophorea</taxon>
        <taxon>Hymenostomatida</taxon>
        <taxon>Tetrahymenina</taxon>
        <taxon>Tetrahymenidae</taxon>
        <taxon>Tetrahymena</taxon>
    </lineage>
</organism>
<keyword evidence="9" id="KW-0812">Transmembrane</keyword>
<evidence type="ECO:0000256" key="9">
    <source>
        <dbReference type="SAM" id="Phobius"/>
    </source>
</evidence>
<name>I7LXD0_TETTS</name>
<keyword evidence="7" id="KW-0833">Ubl conjugation pathway</keyword>
<keyword evidence="12" id="KW-1185">Reference proteome</keyword>
<dbReference type="STRING" id="312017.I7LXD0"/>
<dbReference type="AlphaFoldDB" id="I7LXD0"/>
<evidence type="ECO:0000256" key="3">
    <source>
        <dbReference type="ARBA" id="ARBA00022679"/>
    </source>
</evidence>
<gene>
    <name evidence="11" type="ORF">TTHERM_00614700</name>
</gene>
<dbReference type="PROSITE" id="PS51873">
    <property type="entry name" value="TRIAD"/>
    <property type="match status" value="1"/>
</dbReference>
<sequence>MQMRRQQSDTVESMQTPIAATFIECEICFSDFQSKLQPGCIEGDYECTSQMCQQCLSQWIIKQIHDLNFNIESNIFKCPNQTCKKQIHVLDKFLESQMDVNEKLQIEKEMTQKYLQISRDTVSCPKCNTYFIGTDAFCKGEYKCLECQFQWIDKSKIEVSLFTQRFYQEVFTYIFQIMFTQYCPKCGISIQKNGGCLHMTCKKCDFEFCWLCKQNYNTHEDLRCVAYIFTMKSLTIYVFFNILVIFNSEMIFYSSIFWIISAFFKFIYYNLFILIAWFILSTFYSYIKMLQPSLKIGIYQKNEKKRKCLALCFIMIISMVVFLGLTYFLEHSLTNVLTFCFYECIALAAAYLLYKSRQFFHQTWLKYVY</sequence>
<accession>I7LXD0</accession>
<dbReference type="eggNOG" id="KOG1815">
    <property type="taxonomic scope" value="Eukaryota"/>
</dbReference>
<keyword evidence="9" id="KW-0472">Membrane</keyword>
<dbReference type="Gene3D" id="1.20.120.1750">
    <property type="match status" value="1"/>
</dbReference>
<dbReference type="GO" id="GO:0008270">
    <property type="term" value="F:zinc ion binding"/>
    <property type="evidence" value="ECO:0007669"/>
    <property type="project" value="UniProtKB-KW"/>
</dbReference>
<dbReference type="EC" id="2.3.2.31" evidence="2"/>